<dbReference type="InterPro" id="IPR000667">
    <property type="entry name" value="Peptidase_S13"/>
</dbReference>
<evidence type="ECO:0000313" key="5">
    <source>
        <dbReference type="EMBL" id="RDD81817.1"/>
    </source>
</evidence>
<keyword evidence="3" id="KW-0046">Antibiotic resistance</keyword>
<comment type="catalytic activity">
    <reaction evidence="3">
        <text>a beta-lactam + H2O = a substituted beta-amino acid</text>
        <dbReference type="Rhea" id="RHEA:20401"/>
        <dbReference type="ChEBI" id="CHEBI:15377"/>
        <dbReference type="ChEBI" id="CHEBI:35627"/>
        <dbReference type="ChEBI" id="CHEBI:140347"/>
        <dbReference type="EC" id="3.5.2.6"/>
    </reaction>
</comment>
<protein>
    <recommendedName>
        <fullName evidence="3">Beta-lactamase</fullName>
        <ecNumber evidence="3">3.5.2.6</ecNumber>
    </recommendedName>
</protein>
<keyword evidence="5" id="KW-0645">Protease</keyword>
<keyword evidence="6" id="KW-1185">Reference proteome</keyword>
<dbReference type="GO" id="GO:0000270">
    <property type="term" value="P:peptidoglycan metabolic process"/>
    <property type="evidence" value="ECO:0007669"/>
    <property type="project" value="TreeGrafter"/>
</dbReference>
<dbReference type="Gene3D" id="3.40.710.10">
    <property type="entry name" value="DD-peptidase/beta-lactamase superfamily"/>
    <property type="match status" value="2"/>
</dbReference>
<feature type="signal peptide" evidence="4">
    <location>
        <begin position="1"/>
        <end position="34"/>
    </location>
</feature>
<dbReference type="NCBIfam" id="TIGR00666">
    <property type="entry name" value="PBP4"/>
    <property type="match status" value="1"/>
</dbReference>
<dbReference type="InterPro" id="IPR023650">
    <property type="entry name" value="Beta-lactam_class-A_AS"/>
</dbReference>
<dbReference type="PROSITE" id="PS00146">
    <property type="entry name" value="BETA_LACTAMASE_A"/>
    <property type="match status" value="1"/>
</dbReference>
<keyword evidence="4" id="KW-0732">Signal</keyword>
<comment type="similarity">
    <text evidence="3">Belongs to the class-A beta-lactamase family.</text>
</comment>
<dbReference type="PANTHER" id="PTHR30023">
    <property type="entry name" value="D-ALANYL-D-ALANINE CARBOXYPEPTIDASE"/>
    <property type="match status" value="1"/>
</dbReference>
<accession>A0A369UMW5</accession>
<evidence type="ECO:0000256" key="1">
    <source>
        <dbReference type="ARBA" id="ARBA00006096"/>
    </source>
</evidence>
<comment type="caution">
    <text evidence="5">The sequence shown here is derived from an EMBL/GenBank/DDBJ whole genome shotgun (WGS) entry which is preliminary data.</text>
</comment>
<comment type="similarity">
    <text evidence="1">Belongs to the peptidase S13 family.</text>
</comment>
<feature type="chain" id="PRO_5016852117" description="Beta-lactamase" evidence="4">
    <location>
        <begin position="35"/>
        <end position="518"/>
    </location>
</feature>
<dbReference type="PRINTS" id="PR00922">
    <property type="entry name" value="DADACBPTASE3"/>
</dbReference>
<name>A0A369UMW5_9GAMM</name>
<keyword evidence="2 3" id="KW-0378">Hydrolase</keyword>
<organism evidence="5 6">
    <name type="scientific">Dyella tabacisoli</name>
    <dbReference type="NCBI Taxonomy" id="2282381"/>
    <lineage>
        <taxon>Bacteria</taxon>
        <taxon>Pseudomonadati</taxon>
        <taxon>Pseudomonadota</taxon>
        <taxon>Gammaproteobacteria</taxon>
        <taxon>Lysobacterales</taxon>
        <taxon>Rhodanobacteraceae</taxon>
        <taxon>Dyella</taxon>
    </lineage>
</organism>
<dbReference type="PANTHER" id="PTHR30023:SF0">
    <property type="entry name" value="PENICILLIN-SENSITIVE CARBOXYPEPTIDASE A"/>
    <property type="match status" value="1"/>
</dbReference>
<dbReference type="OrthoDB" id="9802627at2"/>
<sequence length="518" mass="54942">MKHFSLGRLRSLTRLSLLLAAVLALPVHSASKIAADKISPTLSLAAQIDEHISQPRFAAANWGIVVISLDSGRTLYAHQADQLFQLASTAKLFTAALTLSELGADNRIPTRLLAGDGLHHGQLDGPLILYGMGDPTLGADASTLHWADQLAMQLADRGVRLVHGDLIADDSYFASPPMGSGWEAIDLQSWFAVPASALSVQDNQVEITVSPGHAEGASATLAFDPPMAIPAVINGLVTSAPRSRNDINLYRAPGGDTLHAFGNIAARAPAQNYKLAVPDPALLAGTQLLQALTRHGIRVDGKLQTLHWPQSSAHLREGMTTLAEVLSPPLGQILEHGLKRSQNLYMQNLLLLAGAKAQADAMQDPTPPSGFVSTETWGIRAMRQLLDRIGIPASASLIEEGTGLSRRNLATPSAMARLLGFLATQPYAAALRDMLPIAGVDGTLQWRMRNTPASNNVHAKTGSMSQVNGLAGYVTTAEGEHLAFAIMLNNYEPPSGAPSASRDLDAIAILLASRHGRD</sequence>
<evidence type="ECO:0000256" key="3">
    <source>
        <dbReference type="RuleBase" id="RU361140"/>
    </source>
</evidence>
<dbReference type="Pfam" id="PF02113">
    <property type="entry name" value="Peptidase_S13"/>
    <property type="match status" value="1"/>
</dbReference>
<proteinExistence type="inferred from homology"/>
<dbReference type="GO" id="GO:0004185">
    <property type="term" value="F:serine-type carboxypeptidase activity"/>
    <property type="evidence" value="ECO:0007669"/>
    <property type="project" value="InterPro"/>
</dbReference>
<dbReference type="Gene3D" id="3.50.80.20">
    <property type="entry name" value="D-Ala-D-Ala carboxypeptidase C, peptidase S13"/>
    <property type="match status" value="1"/>
</dbReference>
<dbReference type="GO" id="GO:0006508">
    <property type="term" value="P:proteolysis"/>
    <property type="evidence" value="ECO:0007669"/>
    <property type="project" value="InterPro"/>
</dbReference>
<dbReference type="Proteomes" id="UP000253782">
    <property type="component" value="Unassembled WGS sequence"/>
</dbReference>
<dbReference type="EC" id="3.5.2.6" evidence="3"/>
<keyword evidence="5" id="KW-0121">Carboxypeptidase</keyword>
<evidence type="ECO:0000256" key="2">
    <source>
        <dbReference type="ARBA" id="ARBA00022801"/>
    </source>
</evidence>
<dbReference type="EMBL" id="QQAH01000009">
    <property type="protein sequence ID" value="RDD81817.1"/>
    <property type="molecule type" value="Genomic_DNA"/>
</dbReference>
<reference evidence="5 6" key="1">
    <citation type="submission" date="2018-07" db="EMBL/GenBank/DDBJ databases">
        <title>Dyella tabacisoli L4-6T, whole genome shotgun sequence.</title>
        <authorList>
            <person name="Zhou X.-K."/>
            <person name="Li W.-J."/>
            <person name="Duan Y.-Q."/>
        </authorList>
    </citation>
    <scope>NUCLEOTIDE SEQUENCE [LARGE SCALE GENOMIC DNA]</scope>
    <source>
        <strain evidence="5 6">L4-6</strain>
    </source>
</reference>
<evidence type="ECO:0000313" key="6">
    <source>
        <dbReference type="Proteomes" id="UP000253782"/>
    </source>
</evidence>
<dbReference type="InterPro" id="IPR012338">
    <property type="entry name" value="Beta-lactam/transpept-like"/>
</dbReference>
<dbReference type="GO" id="GO:0008800">
    <property type="term" value="F:beta-lactamase activity"/>
    <property type="evidence" value="ECO:0007669"/>
    <property type="project" value="UniProtKB-UniRule"/>
</dbReference>
<dbReference type="GO" id="GO:0046677">
    <property type="term" value="P:response to antibiotic"/>
    <property type="evidence" value="ECO:0007669"/>
    <property type="project" value="UniProtKB-UniRule"/>
</dbReference>
<gene>
    <name evidence="5" type="primary">dacB</name>
    <name evidence="5" type="ORF">DVJ77_11760</name>
</gene>
<evidence type="ECO:0000256" key="4">
    <source>
        <dbReference type="SAM" id="SignalP"/>
    </source>
</evidence>
<dbReference type="AlphaFoldDB" id="A0A369UMW5"/>
<dbReference type="SUPFAM" id="SSF56601">
    <property type="entry name" value="beta-lactamase/transpeptidase-like"/>
    <property type="match status" value="1"/>
</dbReference>